<dbReference type="KEGG" id="wna:KA717_09725"/>
<dbReference type="InterPro" id="IPR001173">
    <property type="entry name" value="Glyco_trans_2-like"/>
</dbReference>
<dbReference type="CDD" id="cd04179">
    <property type="entry name" value="DPM_DPG-synthase_like"/>
    <property type="match status" value="1"/>
</dbReference>
<feature type="transmembrane region" description="Helical" evidence="1">
    <location>
        <begin position="262"/>
        <end position="286"/>
    </location>
</feature>
<dbReference type="EMBL" id="CP073041">
    <property type="protein sequence ID" value="UXE62941.1"/>
    <property type="molecule type" value="Genomic_DNA"/>
</dbReference>
<evidence type="ECO:0000259" key="2">
    <source>
        <dbReference type="Pfam" id="PF00535"/>
    </source>
</evidence>
<evidence type="ECO:0000256" key="1">
    <source>
        <dbReference type="SAM" id="Phobius"/>
    </source>
</evidence>
<keyword evidence="1" id="KW-1133">Transmembrane helix</keyword>
<dbReference type="SUPFAM" id="SSF53448">
    <property type="entry name" value="Nucleotide-diphospho-sugar transferases"/>
    <property type="match status" value="1"/>
</dbReference>
<dbReference type="Pfam" id="PF00535">
    <property type="entry name" value="Glycos_transf_2"/>
    <property type="match status" value="1"/>
</dbReference>
<organism evidence="4">
    <name type="scientific">Woronichinia naegeliana WA131</name>
    <dbReference type="NCBI Taxonomy" id="2824559"/>
    <lineage>
        <taxon>Bacteria</taxon>
        <taxon>Bacillati</taxon>
        <taxon>Cyanobacteriota</taxon>
        <taxon>Cyanophyceae</taxon>
        <taxon>Synechococcales</taxon>
        <taxon>Coelosphaeriaceae</taxon>
        <taxon>Woronichinia</taxon>
    </lineage>
</organism>
<dbReference type="InterPro" id="IPR050256">
    <property type="entry name" value="Glycosyltransferase_2"/>
</dbReference>
<dbReference type="AlphaFoldDB" id="A0A977KZS7"/>
<feature type="domain" description="Low-salt glycan biosynthesis hexosyltransferase Agl6 C-terminal transmembrane region" evidence="3">
    <location>
        <begin position="282"/>
        <end position="370"/>
    </location>
</feature>
<dbReference type="InterPro" id="IPR029044">
    <property type="entry name" value="Nucleotide-diphossugar_trans"/>
</dbReference>
<name>A0A977KZS7_9CYAN</name>
<dbReference type="InterPro" id="IPR058718">
    <property type="entry name" value="Agl6_TM_C"/>
</dbReference>
<feature type="domain" description="Glycosyltransferase 2-like" evidence="2">
    <location>
        <begin position="1"/>
        <end position="157"/>
    </location>
</feature>
<gene>
    <name evidence="4" type="ORF">KA717_09725</name>
</gene>
<feature type="transmembrane region" description="Helical" evidence="1">
    <location>
        <begin position="222"/>
        <end position="242"/>
    </location>
</feature>
<accession>A0A977KZS7</accession>
<proteinExistence type="predicted"/>
<dbReference type="Gene3D" id="3.90.550.10">
    <property type="entry name" value="Spore Coat Polysaccharide Biosynthesis Protein SpsA, Chain A"/>
    <property type="match status" value="1"/>
</dbReference>
<dbReference type="PANTHER" id="PTHR48090">
    <property type="entry name" value="UNDECAPRENYL-PHOSPHATE 4-DEOXY-4-FORMAMIDO-L-ARABINOSE TRANSFERASE-RELATED"/>
    <property type="match status" value="1"/>
</dbReference>
<dbReference type="Proteomes" id="UP001065613">
    <property type="component" value="Chromosome"/>
</dbReference>
<keyword evidence="1" id="KW-0472">Membrane</keyword>
<feature type="transmembrane region" description="Helical" evidence="1">
    <location>
        <begin position="311"/>
        <end position="334"/>
    </location>
</feature>
<reference evidence="4" key="1">
    <citation type="submission" date="2021-04" db="EMBL/GenBank/DDBJ databases">
        <title>Genome sequence of Woronichinia naegeliana from Washington state freshwater lake bloom.</title>
        <authorList>
            <person name="Dreher T.W."/>
        </authorList>
    </citation>
    <scope>NUCLEOTIDE SEQUENCE</scope>
    <source>
        <strain evidence="4">WA131</strain>
    </source>
</reference>
<evidence type="ECO:0000259" key="3">
    <source>
        <dbReference type="Pfam" id="PF26629"/>
    </source>
</evidence>
<feature type="transmembrane region" description="Helical" evidence="1">
    <location>
        <begin position="346"/>
        <end position="370"/>
    </location>
</feature>
<dbReference type="PANTHER" id="PTHR48090:SF7">
    <property type="entry name" value="RFBJ PROTEIN"/>
    <property type="match status" value="1"/>
</dbReference>
<keyword evidence="1" id="KW-0812">Transmembrane</keyword>
<protein>
    <submittedName>
        <fullName evidence="4">Glycosyltransferase family 2 protein</fullName>
    </submittedName>
</protein>
<dbReference type="Pfam" id="PF26629">
    <property type="entry name" value="GT2_TM_C"/>
    <property type="match status" value="1"/>
</dbReference>
<sequence>MPCLNEIKTLPACIKKAQETIHNLNLPGEVIIADNGSTDGSQDLAESLGARVVNVPVRGYGAALIWGIRAAKGNYIVMGDSDDSYDFREAQAMVEKLELGYELCMGTRLKGRIMPGAMPWKHRYLGTPVLTAIVNLLFQASFSDVNCGMRAFTKSAFLQMQMESTGMEFASEMLVKSSILRLRTTEIPITLHKDGRDRRPHLKTWSDGWRHLKYILLFAPKFIYWIPGLFCLLVGGILAIALNLTPEGQPVNFAGFLFNDHWIVVAALLFLIGYEILFTGLLAYLYTLTHRVKQRSVKIEKLIRWVSLEKILLLTALLLISGLALEFSVIKAWVSGDFANLNAFRPAITGMALILMSSQTLFSGLFYAVLAEKYENKLLNLSIEED</sequence>
<evidence type="ECO:0000313" key="4">
    <source>
        <dbReference type="EMBL" id="UXE62941.1"/>
    </source>
</evidence>